<reference evidence="1 2" key="1">
    <citation type="submission" date="2023-04" db="EMBL/GenBank/DDBJ databases">
        <title>The genome sequence of Polyangium sorediatum DSM14670.</title>
        <authorList>
            <person name="Zhang X."/>
        </authorList>
    </citation>
    <scope>NUCLEOTIDE SEQUENCE [LARGE SCALE GENOMIC DNA]</scope>
    <source>
        <strain evidence="1 2">DSM 14670</strain>
    </source>
</reference>
<keyword evidence="2" id="KW-1185">Reference proteome</keyword>
<name>A0ABT6NQ90_9BACT</name>
<accession>A0ABT6NQ90</accession>
<dbReference type="Pfam" id="PF09720">
    <property type="entry name" value="Unstab_antitox"/>
    <property type="match status" value="1"/>
</dbReference>
<evidence type="ECO:0000313" key="2">
    <source>
        <dbReference type="Proteomes" id="UP001160301"/>
    </source>
</evidence>
<dbReference type="EMBL" id="JARZHI010000009">
    <property type="protein sequence ID" value="MDI1430485.1"/>
    <property type="molecule type" value="Genomic_DNA"/>
</dbReference>
<evidence type="ECO:0000313" key="1">
    <source>
        <dbReference type="EMBL" id="MDI1430485.1"/>
    </source>
</evidence>
<sequence>MSHVHVHEIMRSDEDGRRLGLQGGTHEGDGGGLAPCYLFGMSTQEMLAYMLKLPREERVQVTKALLLSLEILDEEEIAATWAPELERRSREVTEGTAQTIEWGGVQTELLNELAERRARRAAF</sequence>
<dbReference type="Proteomes" id="UP001160301">
    <property type="component" value="Unassembled WGS sequence"/>
</dbReference>
<gene>
    <name evidence="1" type="ORF">QHF89_13295</name>
</gene>
<comment type="caution">
    <text evidence="1">The sequence shown here is derived from an EMBL/GenBank/DDBJ whole genome shotgun (WGS) entry which is preliminary data.</text>
</comment>
<dbReference type="InterPro" id="IPR013406">
    <property type="entry name" value="CHP02574_addiction_mod"/>
</dbReference>
<organism evidence="1 2">
    <name type="scientific">Polyangium sorediatum</name>
    <dbReference type="NCBI Taxonomy" id="889274"/>
    <lineage>
        <taxon>Bacteria</taxon>
        <taxon>Pseudomonadati</taxon>
        <taxon>Myxococcota</taxon>
        <taxon>Polyangia</taxon>
        <taxon>Polyangiales</taxon>
        <taxon>Polyangiaceae</taxon>
        <taxon>Polyangium</taxon>
    </lineage>
</organism>
<protein>
    <submittedName>
        <fullName evidence="1">Addiction module protein</fullName>
    </submittedName>
</protein>
<proteinExistence type="predicted"/>
<dbReference type="RefSeq" id="WP_284720441.1">
    <property type="nucleotide sequence ID" value="NZ_JARZHI010000009.1"/>
</dbReference>